<reference evidence="2 3" key="1">
    <citation type="submission" date="2020-08" db="EMBL/GenBank/DDBJ databases">
        <title>Functional genomics of gut bacteria from endangered species of beetles.</title>
        <authorList>
            <person name="Carlos-Shanley C."/>
        </authorList>
    </citation>
    <scope>NUCLEOTIDE SEQUENCE [LARGE SCALE GENOMIC DNA]</scope>
    <source>
        <strain evidence="2 3">S00179</strain>
    </source>
</reference>
<comment type="caution">
    <text evidence="2">The sequence shown here is derived from an EMBL/GenBank/DDBJ whole genome shotgun (WGS) entry which is preliminary data.</text>
</comment>
<evidence type="ECO:0000313" key="2">
    <source>
        <dbReference type="EMBL" id="MBB4862898.1"/>
    </source>
</evidence>
<name>A0A7W7NZM7_PSENT</name>
<evidence type="ECO:0000256" key="1">
    <source>
        <dbReference type="SAM" id="SignalP"/>
    </source>
</evidence>
<sequence>MRLHSALAFCAVLSTGMVLPLAAHAEDAPSSSEVMAQHKQAINNRLADIDYKRKRIVEANMKLDAAEGEKFWPIYNSYRTEADKLSKQTLAIIIDYAGAYNAGPVNDDDAAKLQKQVLELQDDKQELKEKYVKRIAKDVSPKRALRFLQIEDQLDAMALLEISREIPLAD</sequence>
<accession>A0A7W7NZM7</accession>
<organism evidence="2 3">
    <name type="scientific">Pseudomonas nitroreducens</name>
    <dbReference type="NCBI Taxonomy" id="46680"/>
    <lineage>
        <taxon>Bacteria</taxon>
        <taxon>Pseudomonadati</taxon>
        <taxon>Pseudomonadota</taxon>
        <taxon>Gammaproteobacteria</taxon>
        <taxon>Pseudomonadales</taxon>
        <taxon>Pseudomonadaceae</taxon>
        <taxon>Pseudomonas</taxon>
    </lineage>
</organism>
<gene>
    <name evidence="2" type="ORF">HNP46_001743</name>
</gene>
<dbReference type="AlphaFoldDB" id="A0A7W7NZM7"/>
<evidence type="ECO:0008006" key="4">
    <source>
        <dbReference type="Google" id="ProtNLM"/>
    </source>
</evidence>
<dbReference type="RefSeq" id="WP_184587736.1">
    <property type="nucleotide sequence ID" value="NZ_JACHLI010000005.1"/>
</dbReference>
<proteinExistence type="predicted"/>
<dbReference type="Proteomes" id="UP000566995">
    <property type="component" value="Unassembled WGS sequence"/>
</dbReference>
<keyword evidence="1" id="KW-0732">Signal</keyword>
<dbReference type="EMBL" id="JACHLI010000005">
    <property type="protein sequence ID" value="MBB4862898.1"/>
    <property type="molecule type" value="Genomic_DNA"/>
</dbReference>
<protein>
    <recommendedName>
        <fullName evidence="4">Transcriptional regulator</fullName>
    </recommendedName>
</protein>
<feature type="signal peptide" evidence="1">
    <location>
        <begin position="1"/>
        <end position="25"/>
    </location>
</feature>
<feature type="chain" id="PRO_5030777151" description="Transcriptional regulator" evidence="1">
    <location>
        <begin position="26"/>
        <end position="170"/>
    </location>
</feature>
<evidence type="ECO:0000313" key="3">
    <source>
        <dbReference type="Proteomes" id="UP000566995"/>
    </source>
</evidence>